<reference evidence="6" key="1">
    <citation type="submission" date="2022-12" db="EMBL/GenBank/DDBJ databases">
        <title>Reference genome sequencing for broad-spectrum identification of bacterial and archaeal isolates by mass spectrometry.</title>
        <authorList>
            <person name="Sekiguchi Y."/>
            <person name="Tourlousse D.M."/>
        </authorList>
    </citation>
    <scope>NUCLEOTIDE SEQUENCE</scope>
    <source>
        <strain evidence="6">10succ1</strain>
    </source>
</reference>
<name>A0A9W6GGT3_9FUSO</name>
<dbReference type="PANTHER" id="PTHR30329">
    <property type="entry name" value="STATOR ELEMENT OF FLAGELLAR MOTOR COMPLEX"/>
    <property type="match status" value="1"/>
</dbReference>
<gene>
    <name evidence="6" type="ORF">PM10SUCC1_04980</name>
</gene>
<keyword evidence="7" id="KW-1185">Reference proteome</keyword>
<evidence type="ECO:0000313" key="6">
    <source>
        <dbReference type="EMBL" id="GLI54983.1"/>
    </source>
</evidence>
<dbReference type="Proteomes" id="UP001144471">
    <property type="component" value="Unassembled WGS sequence"/>
</dbReference>
<proteinExistence type="predicted"/>
<dbReference type="InterPro" id="IPR006664">
    <property type="entry name" value="OMP_bac"/>
</dbReference>
<sequence>MVVSNRVSLPSLERSSLIEKLLTFDSNLGSFDLNKGSIVDSTITSDIVAERVVERIRGRKGMLRVVGHTDKTGPEEYNISLSYRRASSVADLIMELMPEDLEVRTEISGKGWSEPVAANDTEENRRKNRRVEVYFLEEGTK</sequence>
<feature type="domain" description="OmpA-like" evidence="5">
    <location>
        <begin position="18"/>
        <end position="139"/>
    </location>
</feature>
<dbReference type="EMBL" id="BSDY01000002">
    <property type="protein sequence ID" value="GLI54983.1"/>
    <property type="molecule type" value="Genomic_DNA"/>
</dbReference>
<dbReference type="PROSITE" id="PS51123">
    <property type="entry name" value="OMPA_2"/>
    <property type="match status" value="1"/>
</dbReference>
<keyword evidence="3" id="KW-0998">Cell outer membrane</keyword>
<dbReference type="InterPro" id="IPR036737">
    <property type="entry name" value="OmpA-like_sf"/>
</dbReference>
<comment type="caution">
    <text evidence="6">The sequence shown here is derived from an EMBL/GenBank/DDBJ whole genome shotgun (WGS) entry which is preliminary data.</text>
</comment>
<evidence type="ECO:0000256" key="3">
    <source>
        <dbReference type="ARBA" id="ARBA00023237"/>
    </source>
</evidence>
<evidence type="ECO:0000256" key="4">
    <source>
        <dbReference type="PROSITE-ProRule" id="PRU00473"/>
    </source>
</evidence>
<organism evidence="6 7">
    <name type="scientific">Propionigenium maris DSM 9537</name>
    <dbReference type="NCBI Taxonomy" id="1123000"/>
    <lineage>
        <taxon>Bacteria</taxon>
        <taxon>Fusobacteriati</taxon>
        <taxon>Fusobacteriota</taxon>
        <taxon>Fusobacteriia</taxon>
        <taxon>Fusobacteriales</taxon>
        <taxon>Fusobacteriaceae</taxon>
        <taxon>Propionigenium</taxon>
    </lineage>
</organism>
<evidence type="ECO:0000259" key="5">
    <source>
        <dbReference type="PROSITE" id="PS51123"/>
    </source>
</evidence>
<comment type="subcellular location">
    <subcellularLocation>
        <location evidence="1">Cell outer membrane</location>
    </subcellularLocation>
</comment>
<dbReference type="Gene3D" id="3.30.1330.60">
    <property type="entry name" value="OmpA-like domain"/>
    <property type="match status" value="1"/>
</dbReference>
<dbReference type="InterPro" id="IPR006665">
    <property type="entry name" value="OmpA-like"/>
</dbReference>
<keyword evidence="2 4" id="KW-0472">Membrane</keyword>
<evidence type="ECO:0000313" key="7">
    <source>
        <dbReference type="Proteomes" id="UP001144471"/>
    </source>
</evidence>
<dbReference type="GO" id="GO:0009279">
    <property type="term" value="C:cell outer membrane"/>
    <property type="evidence" value="ECO:0007669"/>
    <property type="project" value="UniProtKB-SubCell"/>
</dbReference>
<dbReference type="PRINTS" id="PR01021">
    <property type="entry name" value="OMPADOMAIN"/>
</dbReference>
<evidence type="ECO:0000256" key="1">
    <source>
        <dbReference type="ARBA" id="ARBA00004442"/>
    </source>
</evidence>
<protein>
    <recommendedName>
        <fullName evidence="5">OmpA-like domain-containing protein</fullName>
    </recommendedName>
</protein>
<evidence type="ECO:0000256" key="2">
    <source>
        <dbReference type="ARBA" id="ARBA00023136"/>
    </source>
</evidence>
<dbReference type="CDD" id="cd07185">
    <property type="entry name" value="OmpA_C-like"/>
    <property type="match status" value="1"/>
</dbReference>
<accession>A0A9W6GGT3</accession>
<dbReference type="PANTHER" id="PTHR30329:SF21">
    <property type="entry name" value="LIPOPROTEIN YIAD-RELATED"/>
    <property type="match status" value="1"/>
</dbReference>
<dbReference type="Pfam" id="PF00691">
    <property type="entry name" value="OmpA"/>
    <property type="match status" value="1"/>
</dbReference>
<dbReference type="SUPFAM" id="SSF103088">
    <property type="entry name" value="OmpA-like"/>
    <property type="match status" value="1"/>
</dbReference>
<dbReference type="InterPro" id="IPR050330">
    <property type="entry name" value="Bact_OuterMem_StrucFunc"/>
</dbReference>
<dbReference type="AlphaFoldDB" id="A0A9W6GGT3"/>